<proteinExistence type="inferred from homology"/>
<dbReference type="GO" id="GO:0008610">
    <property type="term" value="P:lipid biosynthetic process"/>
    <property type="evidence" value="ECO:0007669"/>
    <property type="project" value="TreeGrafter"/>
</dbReference>
<keyword evidence="4" id="KW-1185">Reference proteome</keyword>
<evidence type="ECO:0000259" key="2">
    <source>
        <dbReference type="Pfam" id="PF00975"/>
    </source>
</evidence>
<reference evidence="3 4" key="2">
    <citation type="submission" date="2012-02" db="EMBL/GenBank/DDBJ databases">
        <title>Improved High-Quality Draft sequence of Eubacterium cellulosolvens 6.</title>
        <authorList>
            <consortium name="US DOE Joint Genome Institute"/>
            <person name="Lucas S."/>
            <person name="Han J."/>
            <person name="Lapidus A."/>
            <person name="Cheng J.-F."/>
            <person name="Goodwin L."/>
            <person name="Pitluck S."/>
            <person name="Peters L."/>
            <person name="Mikhailova N."/>
            <person name="Gu W."/>
            <person name="Detter J.C."/>
            <person name="Han C."/>
            <person name="Tapia R."/>
            <person name="Land M."/>
            <person name="Hauser L."/>
            <person name="Kyrpides N."/>
            <person name="Ivanova N."/>
            <person name="Pagani I."/>
            <person name="Johnson E."/>
            <person name="Mukhopadhyay B."/>
            <person name="Anderson I."/>
            <person name="Woyke T."/>
        </authorList>
    </citation>
    <scope>NUCLEOTIDE SEQUENCE [LARGE SCALE GENOMIC DNA]</scope>
    <source>
        <strain evidence="3 4">6</strain>
    </source>
</reference>
<dbReference type="Proteomes" id="UP000005753">
    <property type="component" value="Chromosome"/>
</dbReference>
<reference evidence="3 4" key="1">
    <citation type="submission" date="2010-08" db="EMBL/GenBank/DDBJ databases">
        <authorList>
            <consortium name="US DOE Joint Genome Institute (JGI-PGF)"/>
            <person name="Lucas S."/>
            <person name="Copeland A."/>
            <person name="Lapidus A."/>
            <person name="Cheng J.-F."/>
            <person name="Bruce D."/>
            <person name="Goodwin L."/>
            <person name="Pitluck S."/>
            <person name="Land M.L."/>
            <person name="Hauser L."/>
            <person name="Chang Y.-J."/>
            <person name="Anderson I.J."/>
            <person name="Johnson E."/>
            <person name="Mulhopadhyay B."/>
            <person name="Kyrpides N."/>
            <person name="Woyke T.J."/>
        </authorList>
    </citation>
    <scope>NUCLEOTIDE SEQUENCE [LARGE SCALE GENOMIC DNA]</scope>
    <source>
        <strain evidence="3 4">6</strain>
    </source>
</reference>
<dbReference type="SUPFAM" id="SSF53474">
    <property type="entry name" value="alpha/beta-Hydrolases"/>
    <property type="match status" value="1"/>
</dbReference>
<feature type="domain" description="Thioesterase" evidence="2">
    <location>
        <begin position="19"/>
        <end position="240"/>
    </location>
</feature>
<dbReference type="InterPro" id="IPR012223">
    <property type="entry name" value="TEII"/>
</dbReference>
<organism evidence="3 4">
    <name type="scientific">Eubacterium cellulosolvens (strain ATCC 43171 / JCM 9499 / 6)</name>
    <name type="common">Cillobacterium cellulosolvens</name>
    <dbReference type="NCBI Taxonomy" id="633697"/>
    <lineage>
        <taxon>Bacteria</taxon>
        <taxon>Bacillati</taxon>
        <taxon>Bacillota</taxon>
        <taxon>Clostridia</taxon>
        <taxon>Eubacteriales</taxon>
        <taxon>Eubacteriaceae</taxon>
        <taxon>Eubacterium</taxon>
    </lineage>
</organism>
<accession>I5AX04</accession>
<dbReference type="eggNOG" id="COG3208">
    <property type="taxonomic scope" value="Bacteria"/>
</dbReference>
<protein>
    <submittedName>
        <fullName evidence="3">Putative thioesterase involved in non-ribosomal peptide biosynthesis</fullName>
    </submittedName>
</protein>
<dbReference type="Gene3D" id="3.40.50.1820">
    <property type="entry name" value="alpha/beta hydrolase"/>
    <property type="match status" value="1"/>
</dbReference>
<comment type="similarity">
    <text evidence="1">Belongs to the thioesterase family.</text>
</comment>
<evidence type="ECO:0000313" key="3">
    <source>
        <dbReference type="EMBL" id="EIM58327.1"/>
    </source>
</evidence>
<dbReference type="InterPro" id="IPR001031">
    <property type="entry name" value="Thioesterase"/>
</dbReference>
<dbReference type="PANTHER" id="PTHR11487:SF0">
    <property type="entry name" value="S-ACYL FATTY ACID SYNTHASE THIOESTERASE, MEDIUM CHAIN"/>
    <property type="match status" value="1"/>
</dbReference>
<name>I5AX04_EUBC6</name>
<dbReference type="HOGENOM" id="CLU_070456_1_1_9"/>
<dbReference type="Pfam" id="PF00975">
    <property type="entry name" value="Thioesterase"/>
    <property type="match status" value="1"/>
</dbReference>
<dbReference type="EMBL" id="CM001487">
    <property type="protein sequence ID" value="EIM58327.1"/>
    <property type="molecule type" value="Genomic_DNA"/>
</dbReference>
<evidence type="ECO:0000256" key="1">
    <source>
        <dbReference type="ARBA" id="ARBA00007169"/>
    </source>
</evidence>
<dbReference type="STRING" id="633697.EubceDRAFT1_2614"/>
<dbReference type="AlphaFoldDB" id="I5AX04"/>
<dbReference type="PANTHER" id="PTHR11487">
    <property type="entry name" value="THIOESTERASE"/>
    <property type="match status" value="1"/>
</dbReference>
<sequence length="253" mass="28833">MSRKQLIRGLEKVKDYCPILLCFPYAGGAASAYRGWQEKIGEKAAVCAIQLPGREDRLTEEPYTSMEKLLDDLVARISYYRENPLYLFGHSMGAKIAAETARVLQDSGIRLAGLIVSASKTMNCPVEKPLSHLPKDMFIEELVKFNGIPGELLENPAALEYFIPMLRADFVLDETYDEQLKYKLNCPILALCGSQDREAEYDSILAWREYTTGDFYSRVYPGDHFYIKKHEDEVIARIGDLILRNNAKEYIKI</sequence>
<dbReference type="InterPro" id="IPR029058">
    <property type="entry name" value="AB_hydrolase_fold"/>
</dbReference>
<gene>
    <name evidence="3" type="ORF">EubceDRAFT1_2614</name>
</gene>
<evidence type="ECO:0000313" key="4">
    <source>
        <dbReference type="Proteomes" id="UP000005753"/>
    </source>
</evidence>